<name>A0A644Y7I7_9ZZZZ</name>
<dbReference type="InterPro" id="IPR003439">
    <property type="entry name" value="ABC_transporter-like_ATP-bd"/>
</dbReference>
<dbReference type="Gene3D" id="3.40.50.300">
    <property type="entry name" value="P-loop containing nucleotide triphosphate hydrolases"/>
    <property type="match status" value="1"/>
</dbReference>
<proteinExistence type="predicted"/>
<dbReference type="EMBL" id="VSSQ01004290">
    <property type="protein sequence ID" value="MPM24562.1"/>
    <property type="molecule type" value="Genomic_DNA"/>
</dbReference>
<dbReference type="GO" id="GO:0005524">
    <property type="term" value="F:ATP binding"/>
    <property type="evidence" value="ECO:0007669"/>
    <property type="project" value="InterPro"/>
</dbReference>
<feature type="domain" description="ABC transporter" evidence="1">
    <location>
        <begin position="2"/>
        <end position="123"/>
    </location>
</feature>
<organism evidence="2">
    <name type="scientific">bioreactor metagenome</name>
    <dbReference type="NCBI Taxonomy" id="1076179"/>
    <lineage>
        <taxon>unclassified sequences</taxon>
        <taxon>metagenomes</taxon>
        <taxon>ecological metagenomes</taxon>
    </lineage>
</organism>
<dbReference type="InterPro" id="IPR027417">
    <property type="entry name" value="P-loop_NTPase"/>
</dbReference>
<sequence length="176" mass="19334">MISLILKHLVPRSGTIGSYLEDNSNIDKWREKIALVPQNPDLLGESIMECIIPGDPGELDGSYFSRLVNELELDKMASRFPFGFSTHPGEGGSLLSRGEQQRVAYARAVMKRAPVMLLDEATASLDSHSRELILNSVSRLRDEGCAILIVSHEKSISKVADLTIDMGLYSCKTIAS</sequence>
<evidence type="ECO:0000313" key="2">
    <source>
        <dbReference type="EMBL" id="MPM24562.1"/>
    </source>
</evidence>
<reference evidence="2" key="1">
    <citation type="submission" date="2019-08" db="EMBL/GenBank/DDBJ databases">
        <authorList>
            <person name="Kucharzyk K."/>
            <person name="Murdoch R.W."/>
            <person name="Higgins S."/>
            <person name="Loffler F."/>
        </authorList>
    </citation>
    <scope>NUCLEOTIDE SEQUENCE</scope>
</reference>
<comment type="caution">
    <text evidence="2">The sequence shown here is derived from an EMBL/GenBank/DDBJ whole genome shotgun (WGS) entry which is preliminary data.</text>
</comment>
<accession>A0A644Y7I7</accession>
<dbReference type="GO" id="GO:0042626">
    <property type="term" value="F:ATPase-coupled transmembrane transporter activity"/>
    <property type="evidence" value="ECO:0007669"/>
    <property type="project" value="TreeGrafter"/>
</dbReference>
<dbReference type="SUPFAM" id="SSF52540">
    <property type="entry name" value="P-loop containing nucleoside triphosphate hydrolases"/>
    <property type="match status" value="1"/>
</dbReference>
<evidence type="ECO:0000259" key="1">
    <source>
        <dbReference type="Pfam" id="PF00005"/>
    </source>
</evidence>
<gene>
    <name evidence="2" type="primary">pglK_4</name>
    <name evidence="2" type="ORF">SDC9_71045</name>
</gene>
<dbReference type="InterPro" id="IPR039421">
    <property type="entry name" value="Type_1_exporter"/>
</dbReference>
<dbReference type="AlphaFoldDB" id="A0A644Y7I7"/>
<dbReference type="PANTHER" id="PTHR24221:SF654">
    <property type="entry name" value="ATP-BINDING CASSETTE SUB-FAMILY B MEMBER 6"/>
    <property type="match status" value="1"/>
</dbReference>
<protein>
    <submittedName>
        <fullName evidence="2">Protein glycosylation K</fullName>
    </submittedName>
</protein>
<dbReference type="PANTHER" id="PTHR24221">
    <property type="entry name" value="ATP-BINDING CASSETTE SUB-FAMILY B"/>
    <property type="match status" value="1"/>
</dbReference>
<dbReference type="GO" id="GO:0016887">
    <property type="term" value="F:ATP hydrolysis activity"/>
    <property type="evidence" value="ECO:0007669"/>
    <property type="project" value="InterPro"/>
</dbReference>
<dbReference type="Pfam" id="PF00005">
    <property type="entry name" value="ABC_tran"/>
    <property type="match status" value="1"/>
</dbReference>